<sequence>MPIQYFQAVFVSLLMGFQPILHAKYSNLIKLSFKTTGFNWLCYFFVGVSPTYRIRSSETV</sequence>
<comment type="caution">
    <text evidence="1">The sequence shown here is derived from an EMBL/GenBank/DDBJ whole genome shotgun (WGS) entry which is preliminary data.</text>
</comment>
<name>C6M707_NEISI</name>
<proteinExistence type="predicted"/>
<evidence type="ECO:0000313" key="1">
    <source>
        <dbReference type="EMBL" id="EET43911.1"/>
    </source>
</evidence>
<dbReference type="AlphaFoldDB" id="C6M707"/>
<gene>
    <name evidence="1" type="ORF">NEISICOT_02310</name>
</gene>
<keyword evidence="2" id="KW-1185">Reference proteome</keyword>
<protein>
    <submittedName>
        <fullName evidence="1">Uncharacterized protein</fullName>
    </submittedName>
</protein>
<evidence type="ECO:0000313" key="2">
    <source>
        <dbReference type="Proteomes" id="UP000005365"/>
    </source>
</evidence>
<organism evidence="1 2">
    <name type="scientific">Neisseria sicca ATCC 29256</name>
    <dbReference type="NCBI Taxonomy" id="547045"/>
    <lineage>
        <taxon>Bacteria</taxon>
        <taxon>Pseudomonadati</taxon>
        <taxon>Pseudomonadota</taxon>
        <taxon>Betaproteobacteria</taxon>
        <taxon>Neisseriales</taxon>
        <taxon>Neisseriaceae</taxon>
        <taxon>Neisseria</taxon>
    </lineage>
</organism>
<reference evidence="1" key="1">
    <citation type="submission" date="2009-07" db="EMBL/GenBank/DDBJ databases">
        <authorList>
            <person name="Weinstock G."/>
            <person name="Sodergren E."/>
            <person name="Clifton S."/>
            <person name="Fulton L."/>
            <person name="Fulton B."/>
            <person name="Courtney L."/>
            <person name="Fronick C."/>
            <person name="Harrison M."/>
            <person name="Strong C."/>
            <person name="Farmer C."/>
            <person name="Delahaunty K."/>
            <person name="Markovic C."/>
            <person name="Hall O."/>
            <person name="Minx P."/>
            <person name="Tomlinson C."/>
            <person name="Mitreva M."/>
            <person name="Nelson J."/>
            <person name="Hou S."/>
            <person name="Wollam A."/>
            <person name="Pepin K.H."/>
            <person name="Johnson M."/>
            <person name="Bhonagiri V."/>
            <person name="Nash W.E."/>
            <person name="Warren W."/>
            <person name="Chinwalla A."/>
            <person name="Mardis E.R."/>
            <person name="Wilson R.K."/>
        </authorList>
    </citation>
    <scope>NUCLEOTIDE SEQUENCE [LARGE SCALE GENOMIC DNA]</scope>
    <source>
        <strain evidence="1">ATCC 29256</strain>
    </source>
</reference>
<dbReference type="Proteomes" id="UP000005365">
    <property type="component" value="Unassembled WGS sequence"/>
</dbReference>
<accession>C6M707</accession>
<dbReference type="EMBL" id="ACKO02000014">
    <property type="protein sequence ID" value="EET43911.1"/>
    <property type="molecule type" value="Genomic_DNA"/>
</dbReference>